<evidence type="ECO:0000259" key="16">
    <source>
        <dbReference type="Pfam" id="PF01926"/>
    </source>
</evidence>
<sequence>MAVERLNNVAHAIGGIANLGKNAPQGDEVAIAVMGPTGVGKTSFINLVSGSSLRVGRNLVSCTSVVQVAPPFLLDGRSVTLIDTPGFDDTNRSDADILKQIAAFLATTYQNGKRLAGVIYIHRISDVRMGGISTRNFRMFRQLCGESTLKNVVIVTNMWGEVGREVGEAREAELASDDRFFKPVLDQGAKLLRHDNTTESAQAILHYIFGNQPLSLRIQRELVDQKKDISQTAAGEELNRAFAEQMKRHREELATLQQEMRDAIREKDEQAKKELLAETKKLQTEMARVENDSKRLVSDYAKQQAELQKRMTDQAEEAKRAVEKADREYQNRMKELEDHWRNTSQADKNEMNRQFSELQQKYEHTQQLYKSSSSSGGGFFSNLGRALDGLFGLSA</sequence>
<evidence type="ECO:0000256" key="10">
    <source>
        <dbReference type="ARBA" id="ARBA00022842"/>
    </source>
</evidence>
<dbReference type="InterPro" id="IPR027417">
    <property type="entry name" value="P-loop_NTPase"/>
</dbReference>
<feature type="domain" description="G" evidence="16">
    <location>
        <begin position="31"/>
        <end position="100"/>
    </location>
</feature>
<evidence type="ECO:0000256" key="13">
    <source>
        <dbReference type="ARBA" id="ARBA00023136"/>
    </source>
</evidence>
<keyword evidence="7" id="KW-0479">Metal-binding</keyword>
<evidence type="ECO:0000256" key="8">
    <source>
        <dbReference type="ARBA" id="ARBA00022801"/>
    </source>
</evidence>
<comment type="subcellular location">
    <subcellularLocation>
        <location evidence="2">Membrane</location>
        <topology evidence="2">Single-pass membrane protein</topology>
    </subcellularLocation>
    <subcellularLocation>
        <location evidence="14">Plastid</location>
        <location evidence="14">Chloroplast outer membrane</location>
    </subcellularLocation>
</comment>
<dbReference type="GO" id="GO:0046872">
    <property type="term" value="F:metal ion binding"/>
    <property type="evidence" value="ECO:0007669"/>
    <property type="project" value="UniProtKB-KW"/>
</dbReference>
<keyword evidence="13" id="KW-0472">Membrane</keyword>
<evidence type="ECO:0000256" key="11">
    <source>
        <dbReference type="ARBA" id="ARBA00022927"/>
    </source>
</evidence>
<reference evidence="17 18" key="1">
    <citation type="journal article" date="2024" name="J Genomics">
        <title>Draft genome sequencing and assembly of Favolaschia claudopus CIRM-BRFM 2984 isolated from oak limbs.</title>
        <authorList>
            <person name="Navarro D."/>
            <person name="Drula E."/>
            <person name="Chaduli D."/>
            <person name="Cazenave R."/>
            <person name="Ahrendt S."/>
            <person name="Wang J."/>
            <person name="Lipzen A."/>
            <person name="Daum C."/>
            <person name="Barry K."/>
            <person name="Grigoriev I.V."/>
            <person name="Favel A."/>
            <person name="Rosso M.N."/>
            <person name="Martin F."/>
        </authorList>
    </citation>
    <scope>NUCLEOTIDE SEQUENCE [LARGE SCALE GENOMIC DNA]</scope>
    <source>
        <strain evidence="17 18">CIRM-BRFM 2984</strain>
    </source>
</reference>
<name>A0AAW0AT86_9AGAR</name>
<evidence type="ECO:0000256" key="6">
    <source>
        <dbReference type="ARBA" id="ARBA00022692"/>
    </source>
</evidence>
<dbReference type="InterPro" id="IPR045058">
    <property type="entry name" value="GIMA/IAN/Toc"/>
</dbReference>
<dbReference type="CDD" id="cd00882">
    <property type="entry name" value="Ras_like_GTPase"/>
    <property type="match status" value="1"/>
</dbReference>
<dbReference type="SUPFAM" id="SSF52540">
    <property type="entry name" value="P-loop containing nucleoside triphosphate hydrolases"/>
    <property type="match status" value="1"/>
</dbReference>
<dbReference type="Proteomes" id="UP001362999">
    <property type="component" value="Unassembled WGS sequence"/>
</dbReference>
<keyword evidence="4" id="KW-0150">Chloroplast</keyword>
<dbReference type="InterPro" id="IPR006073">
    <property type="entry name" value="GTP-bd"/>
</dbReference>
<dbReference type="AlphaFoldDB" id="A0AAW0AT86"/>
<dbReference type="GO" id="GO:0016787">
    <property type="term" value="F:hydrolase activity"/>
    <property type="evidence" value="ECO:0007669"/>
    <property type="project" value="UniProtKB-KW"/>
</dbReference>
<keyword evidence="9" id="KW-1002">Plastid outer membrane</keyword>
<keyword evidence="18" id="KW-1185">Reference proteome</keyword>
<comment type="caution">
    <text evidence="17">The sequence shown here is derived from an EMBL/GenBank/DDBJ whole genome shotgun (WGS) entry which is preliminary data.</text>
</comment>
<gene>
    <name evidence="17" type="ORF">R3P38DRAFT_2993677</name>
</gene>
<keyword evidence="11" id="KW-0653">Protein transport</keyword>
<comment type="cofactor">
    <cofactor evidence="1">
        <name>Mg(2+)</name>
        <dbReference type="ChEBI" id="CHEBI:18420"/>
    </cofactor>
</comment>
<keyword evidence="8" id="KW-0378">Hydrolase</keyword>
<evidence type="ECO:0000256" key="9">
    <source>
        <dbReference type="ARBA" id="ARBA00022805"/>
    </source>
</evidence>
<dbReference type="PANTHER" id="PTHR10903:SF135">
    <property type="entry name" value="TRANSLOCASE OF CHLOROPLAST 120, CHLOROPLASTIC-RELATED"/>
    <property type="match status" value="1"/>
</dbReference>
<evidence type="ECO:0000256" key="14">
    <source>
        <dbReference type="ARBA" id="ARBA00024013"/>
    </source>
</evidence>
<evidence type="ECO:0000256" key="4">
    <source>
        <dbReference type="ARBA" id="ARBA00022528"/>
    </source>
</evidence>
<feature type="coiled-coil region" evidence="15">
    <location>
        <begin position="239"/>
        <end position="368"/>
    </location>
</feature>
<keyword evidence="6" id="KW-0812">Transmembrane</keyword>
<dbReference type="Pfam" id="PF01926">
    <property type="entry name" value="MMR_HSR1"/>
    <property type="match status" value="1"/>
</dbReference>
<organism evidence="17 18">
    <name type="scientific">Favolaschia claudopus</name>
    <dbReference type="NCBI Taxonomy" id="2862362"/>
    <lineage>
        <taxon>Eukaryota</taxon>
        <taxon>Fungi</taxon>
        <taxon>Dikarya</taxon>
        <taxon>Basidiomycota</taxon>
        <taxon>Agaricomycotina</taxon>
        <taxon>Agaricomycetes</taxon>
        <taxon>Agaricomycetidae</taxon>
        <taxon>Agaricales</taxon>
        <taxon>Marasmiineae</taxon>
        <taxon>Mycenaceae</taxon>
        <taxon>Favolaschia</taxon>
    </lineage>
</organism>
<dbReference type="GO" id="GO:0005525">
    <property type="term" value="F:GTP binding"/>
    <property type="evidence" value="ECO:0007669"/>
    <property type="project" value="InterPro"/>
</dbReference>
<keyword evidence="3" id="KW-0813">Transport</keyword>
<evidence type="ECO:0000256" key="1">
    <source>
        <dbReference type="ARBA" id="ARBA00001946"/>
    </source>
</evidence>
<evidence type="ECO:0000313" key="18">
    <source>
        <dbReference type="Proteomes" id="UP001362999"/>
    </source>
</evidence>
<dbReference type="GO" id="GO:0015031">
    <property type="term" value="P:protein transport"/>
    <property type="evidence" value="ECO:0007669"/>
    <property type="project" value="UniProtKB-KW"/>
</dbReference>
<keyword evidence="10" id="KW-0460">Magnesium</keyword>
<evidence type="ECO:0000313" key="17">
    <source>
        <dbReference type="EMBL" id="KAK7016296.1"/>
    </source>
</evidence>
<evidence type="ECO:0000256" key="12">
    <source>
        <dbReference type="ARBA" id="ARBA00022989"/>
    </source>
</evidence>
<proteinExistence type="predicted"/>
<keyword evidence="15" id="KW-0175">Coiled coil</keyword>
<dbReference type="PANTHER" id="PTHR10903">
    <property type="entry name" value="GTPASE, IMAP FAMILY MEMBER-RELATED"/>
    <property type="match status" value="1"/>
</dbReference>
<dbReference type="Gene3D" id="3.40.50.300">
    <property type="entry name" value="P-loop containing nucleotide triphosphate hydrolases"/>
    <property type="match status" value="1"/>
</dbReference>
<dbReference type="GO" id="GO:0016020">
    <property type="term" value="C:membrane"/>
    <property type="evidence" value="ECO:0007669"/>
    <property type="project" value="UniProtKB-SubCell"/>
</dbReference>
<keyword evidence="5" id="KW-0934">Plastid</keyword>
<evidence type="ECO:0000256" key="7">
    <source>
        <dbReference type="ARBA" id="ARBA00022723"/>
    </source>
</evidence>
<evidence type="ECO:0000256" key="3">
    <source>
        <dbReference type="ARBA" id="ARBA00022448"/>
    </source>
</evidence>
<accession>A0AAW0AT86</accession>
<keyword evidence="12" id="KW-1133">Transmembrane helix</keyword>
<evidence type="ECO:0000256" key="15">
    <source>
        <dbReference type="SAM" id="Coils"/>
    </source>
</evidence>
<dbReference type="EMBL" id="JAWWNJ010000051">
    <property type="protein sequence ID" value="KAK7016296.1"/>
    <property type="molecule type" value="Genomic_DNA"/>
</dbReference>
<evidence type="ECO:0000256" key="5">
    <source>
        <dbReference type="ARBA" id="ARBA00022640"/>
    </source>
</evidence>
<evidence type="ECO:0000256" key="2">
    <source>
        <dbReference type="ARBA" id="ARBA00004167"/>
    </source>
</evidence>
<protein>
    <submittedName>
        <fullName evidence="17">GTP-binding protein A</fullName>
    </submittedName>
</protein>